<keyword evidence="1 4" id="KW-0808">Transferase</keyword>
<evidence type="ECO:0000313" key="4">
    <source>
        <dbReference type="EMBL" id="MFC0208390.1"/>
    </source>
</evidence>
<evidence type="ECO:0000256" key="2">
    <source>
        <dbReference type="ARBA" id="ARBA00023315"/>
    </source>
</evidence>
<dbReference type="PANTHER" id="PTHR43877">
    <property type="entry name" value="AMINOALKYLPHOSPHONATE N-ACETYLTRANSFERASE-RELATED-RELATED"/>
    <property type="match status" value="1"/>
</dbReference>
<dbReference type="EMBL" id="JBHLXD010000011">
    <property type="protein sequence ID" value="MFC0208390.1"/>
    <property type="molecule type" value="Genomic_DNA"/>
</dbReference>
<evidence type="ECO:0000256" key="1">
    <source>
        <dbReference type="ARBA" id="ARBA00022679"/>
    </source>
</evidence>
<name>A0ABV6D6W5_9HYPH</name>
<reference evidence="4 5" key="1">
    <citation type="submission" date="2024-09" db="EMBL/GenBank/DDBJ databases">
        <authorList>
            <person name="Sun Q."/>
            <person name="Mori K."/>
        </authorList>
    </citation>
    <scope>NUCLEOTIDE SEQUENCE [LARGE SCALE GENOMIC DNA]</scope>
    <source>
        <strain evidence="4 5">CCM 8543</strain>
    </source>
</reference>
<feature type="domain" description="N-acetyltransferase" evidence="3">
    <location>
        <begin position="1"/>
        <end position="163"/>
    </location>
</feature>
<dbReference type="EC" id="2.3.-.-" evidence="4"/>
<accession>A0ABV6D6W5</accession>
<proteinExistence type="predicted"/>
<dbReference type="RefSeq" id="WP_261521636.1">
    <property type="nucleotide sequence ID" value="NZ_JAODNW010000019.1"/>
</dbReference>
<dbReference type="InterPro" id="IPR000182">
    <property type="entry name" value="GNAT_dom"/>
</dbReference>
<dbReference type="Gene3D" id="3.40.630.30">
    <property type="match status" value="1"/>
</dbReference>
<evidence type="ECO:0000313" key="5">
    <source>
        <dbReference type="Proteomes" id="UP001589755"/>
    </source>
</evidence>
<dbReference type="CDD" id="cd04301">
    <property type="entry name" value="NAT_SF"/>
    <property type="match status" value="1"/>
</dbReference>
<keyword evidence="5" id="KW-1185">Reference proteome</keyword>
<gene>
    <name evidence="4" type="ORF">ACFFJ2_08270</name>
</gene>
<dbReference type="PROSITE" id="PS51186">
    <property type="entry name" value="GNAT"/>
    <property type="match status" value="1"/>
</dbReference>
<comment type="caution">
    <text evidence="4">The sequence shown here is derived from an EMBL/GenBank/DDBJ whole genome shotgun (WGS) entry which is preliminary data.</text>
</comment>
<dbReference type="PANTHER" id="PTHR43877:SF2">
    <property type="entry name" value="AMINOALKYLPHOSPHONATE N-ACETYLTRANSFERASE-RELATED"/>
    <property type="match status" value="1"/>
</dbReference>
<dbReference type="Pfam" id="PF00583">
    <property type="entry name" value="Acetyltransf_1"/>
    <property type="match status" value="1"/>
</dbReference>
<evidence type="ECO:0000259" key="3">
    <source>
        <dbReference type="PROSITE" id="PS51186"/>
    </source>
</evidence>
<dbReference type="InterPro" id="IPR016181">
    <property type="entry name" value="Acyl_CoA_acyltransferase"/>
</dbReference>
<sequence length="164" mass="17874">MLIRAASESDLGAVRSLLVETWHATYDALYGRERVRQIVGSWHSPAALKARLERHDSAFLLAEEGGQICGMAFAAATEDGGTVMLHQLYVMPCRHGQGIGGQLLAAVENAFPRASRIRLEVEEGNSRAVAFYRARGFLKVGCTDNCGQEQSDIPAAIYEKPLGR</sequence>
<dbReference type="SUPFAM" id="SSF55729">
    <property type="entry name" value="Acyl-CoA N-acyltransferases (Nat)"/>
    <property type="match status" value="1"/>
</dbReference>
<dbReference type="GO" id="GO:0016746">
    <property type="term" value="F:acyltransferase activity"/>
    <property type="evidence" value="ECO:0007669"/>
    <property type="project" value="UniProtKB-KW"/>
</dbReference>
<organism evidence="4 5">
    <name type="scientific">Chelativorans intermedius</name>
    <dbReference type="NCBI Taxonomy" id="515947"/>
    <lineage>
        <taxon>Bacteria</taxon>
        <taxon>Pseudomonadati</taxon>
        <taxon>Pseudomonadota</taxon>
        <taxon>Alphaproteobacteria</taxon>
        <taxon>Hyphomicrobiales</taxon>
        <taxon>Phyllobacteriaceae</taxon>
        <taxon>Chelativorans</taxon>
    </lineage>
</organism>
<dbReference type="Proteomes" id="UP001589755">
    <property type="component" value="Unassembled WGS sequence"/>
</dbReference>
<dbReference type="InterPro" id="IPR050832">
    <property type="entry name" value="Bact_Acetyltransf"/>
</dbReference>
<protein>
    <submittedName>
        <fullName evidence="4">GNAT family N-acetyltransferase</fullName>
        <ecNumber evidence="4">2.3.-.-</ecNumber>
    </submittedName>
</protein>
<keyword evidence="2 4" id="KW-0012">Acyltransferase</keyword>